<dbReference type="InterPro" id="IPR010642">
    <property type="entry name" value="Invasion_prot_B"/>
</dbReference>
<keyword evidence="1" id="KW-0732">Signal</keyword>
<sequence length="159" mass="16683">MMLQWLRPFTLVSTLIVGLSTAQAADLQGKRFGDWNGVCEGQICYVQQMLSSNQNTVMVTSVGYGAGKPNPTMLIDLPASTQVKSGVRLQIDKQAPVSIKASCNKQRCRGGVALDAALQKRLSAGKAATVVVVPGAKQAAISLPLSLKGMSAALNAIKP</sequence>
<feature type="chain" id="PRO_5041692174" evidence="1">
    <location>
        <begin position="25"/>
        <end position="159"/>
    </location>
</feature>
<name>A0AA95H5V1_9GAMM</name>
<feature type="signal peptide" evidence="1">
    <location>
        <begin position="1"/>
        <end position="24"/>
    </location>
</feature>
<dbReference type="Pfam" id="PF06776">
    <property type="entry name" value="IalB"/>
    <property type="match status" value="1"/>
</dbReference>
<accession>A0AA95H5V1</accession>
<reference evidence="2" key="2">
    <citation type="submission" date="2023-04" db="EMBL/GenBank/DDBJ databases">
        <authorList>
            <person name="Beletskiy A.V."/>
            <person name="Mardanov A.V."/>
            <person name="Ravin N.V."/>
        </authorList>
    </citation>
    <scope>NUCLEOTIDE SEQUENCE</scope>
    <source>
        <strain evidence="2">GKL-01</strain>
    </source>
</reference>
<reference evidence="2" key="1">
    <citation type="journal article" date="2023" name="Int. J. Mol. Sci.">
        <title>Metagenomics Revealed a New Genus 'Candidatus Thiocaldithrix dubininis' gen. nov., sp. nov. and a New Species 'Candidatus Thiothrix putei' sp. nov. in the Family Thiotrichaceae, Some Members of Which Have Traits of Both Na+- and H+-Motive Energetics.</title>
        <authorList>
            <person name="Ravin N.V."/>
            <person name="Muntyan M.S."/>
            <person name="Smolyakov D.D."/>
            <person name="Rudenko T.S."/>
            <person name="Beletsky A.V."/>
            <person name="Mardanov A.V."/>
            <person name="Grabovich M.Y."/>
        </authorList>
    </citation>
    <scope>NUCLEOTIDE SEQUENCE</scope>
    <source>
        <strain evidence="2">GKL-01</strain>
    </source>
</reference>
<dbReference type="AlphaFoldDB" id="A0AA95H5V1"/>
<proteinExistence type="predicted"/>
<protein>
    <submittedName>
        <fullName evidence="2">Invasion associated locus B family protein</fullName>
    </submittedName>
</protein>
<evidence type="ECO:0000313" key="2">
    <source>
        <dbReference type="EMBL" id="WGZ90175.1"/>
    </source>
</evidence>
<dbReference type="InterPro" id="IPR038696">
    <property type="entry name" value="IalB_sf"/>
</dbReference>
<dbReference type="Proteomes" id="UP001300672">
    <property type="component" value="Chromosome"/>
</dbReference>
<dbReference type="Gene3D" id="2.60.40.1880">
    <property type="entry name" value="Invasion associated locus B (IalB) protein"/>
    <property type="match status" value="1"/>
</dbReference>
<dbReference type="EMBL" id="CP124755">
    <property type="protein sequence ID" value="WGZ90175.1"/>
    <property type="molecule type" value="Genomic_DNA"/>
</dbReference>
<dbReference type="KEGG" id="tdu:QJT80_11785"/>
<organism evidence="2">
    <name type="scientific">Candidatus Thiocaldithrix dubininis</name>
    <dbReference type="NCBI Taxonomy" id="3080823"/>
    <lineage>
        <taxon>Bacteria</taxon>
        <taxon>Pseudomonadati</taxon>
        <taxon>Pseudomonadota</taxon>
        <taxon>Gammaproteobacteria</taxon>
        <taxon>Thiotrichales</taxon>
        <taxon>Thiotrichaceae</taxon>
        <taxon>Candidatus Thiocaldithrix</taxon>
    </lineage>
</organism>
<gene>
    <name evidence="2" type="ORF">QJT80_11785</name>
</gene>
<evidence type="ECO:0000256" key="1">
    <source>
        <dbReference type="SAM" id="SignalP"/>
    </source>
</evidence>